<proteinExistence type="predicted"/>
<dbReference type="Proteomes" id="UP000283633">
    <property type="component" value="Unassembled WGS sequence"/>
</dbReference>
<protein>
    <submittedName>
        <fullName evidence="1">Uncharacterized protein</fullName>
    </submittedName>
</protein>
<organism evidence="1 2">
    <name type="scientific">Lactiplantibacillus garii</name>
    <dbReference type="NCBI Taxonomy" id="2306423"/>
    <lineage>
        <taxon>Bacteria</taxon>
        <taxon>Bacillati</taxon>
        <taxon>Bacillota</taxon>
        <taxon>Bacilli</taxon>
        <taxon>Lactobacillales</taxon>
        <taxon>Lactobacillaceae</taxon>
        <taxon>Lactiplantibacillus</taxon>
    </lineage>
</organism>
<keyword evidence="2" id="KW-1185">Reference proteome</keyword>
<evidence type="ECO:0000313" key="2">
    <source>
        <dbReference type="Proteomes" id="UP000283633"/>
    </source>
</evidence>
<name>A0A3R8LJE6_9LACO</name>
<dbReference type="OrthoDB" id="9255658at2"/>
<dbReference type="RefSeq" id="WP_125072618.1">
    <property type="nucleotide sequence ID" value="NZ_QWZQ01000029.1"/>
</dbReference>
<sequence length="103" mass="11404">MNRVKVVTLCGSRKFAAVFKKIETDLALRGNVVLGPVFNVGGQLTAHEVQLLRAAHFKKIELADEVLVIDVNEYVGPQTQKEIAYARTLNRVIKYYSQGESAG</sequence>
<reference evidence="1 2" key="1">
    <citation type="submission" date="2018-08" db="EMBL/GenBank/DDBJ databases">
        <title>Genome Lactobacillus garii FI11369.</title>
        <authorList>
            <person name="Diaz M."/>
            <person name="Narbad A."/>
        </authorList>
    </citation>
    <scope>NUCLEOTIDE SEQUENCE [LARGE SCALE GENOMIC DNA]</scope>
    <source>
        <strain evidence="1 2">FI11369</strain>
    </source>
</reference>
<dbReference type="AlphaFoldDB" id="A0A3R8LJE6"/>
<accession>A0A3R8LJE6</accession>
<dbReference type="EMBL" id="QWZQ01000029">
    <property type="protein sequence ID" value="RRK10107.1"/>
    <property type="molecule type" value="Genomic_DNA"/>
</dbReference>
<comment type="caution">
    <text evidence="1">The sequence shown here is derived from an EMBL/GenBank/DDBJ whole genome shotgun (WGS) entry which is preliminary data.</text>
</comment>
<gene>
    <name evidence="1" type="ORF">D1831_09090</name>
</gene>
<evidence type="ECO:0000313" key="1">
    <source>
        <dbReference type="EMBL" id="RRK10107.1"/>
    </source>
</evidence>